<sequence>MNILKAFDVSASALVAQKQRMNTIASNMANLNTTRTPEGGPYKRRDVVFSSYMLDEEGGLEGVGVSDVVTSNTPPKAVYDPGHPDADDKGYVLMPDINLIEEMVNMMMATRVYEANVNAFNITKSMYMKALELGR</sequence>
<dbReference type="InterPro" id="IPR001444">
    <property type="entry name" value="Flag_bb_rod_N"/>
</dbReference>
<dbReference type="Pfam" id="PF00460">
    <property type="entry name" value="Flg_bb_rod"/>
    <property type="match status" value="1"/>
</dbReference>
<dbReference type="EMBL" id="UOGH01000274">
    <property type="protein sequence ID" value="VAX32937.1"/>
    <property type="molecule type" value="Genomic_DNA"/>
</dbReference>
<keyword evidence="8" id="KW-0969">Cilium</keyword>
<comment type="subunit">
    <text evidence="5">The basal body constitutes a major portion of the flagellar organelle and consists of four rings (L,P,S, and M) mounted on a central rod. The rod consists of about 26 subunits of FlgG in the distal portion, and FlgB, FlgC and FlgF are thought to build up the proximal portion of the rod with about 6 subunits each.</text>
</comment>
<evidence type="ECO:0000256" key="3">
    <source>
        <dbReference type="ARBA" id="ARBA00017941"/>
    </source>
</evidence>
<dbReference type="PROSITE" id="PS00588">
    <property type="entry name" value="FLAGELLA_BB_ROD"/>
    <property type="match status" value="1"/>
</dbReference>
<evidence type="ECO:0000256" key="4">
    <source>
        <dbReference type="ARBA" id="ARBA00023143"/>
    </source>
</evidence>
<dbReference type="GO" id="GO:0071978">
    <property type="term" value="P:bacterial-type flagellum-dependent swarming motility"/>
    <property type="evidence" value="ECO:0007669"/>
    <property type="project" value="TreeGrafter"/>
</dbReference>
<name>A0A3B1DW02_9ZZZZ</name>
<evidence type="ECO:0000313" key="8">
    <source>
        <dbReference type="EMBL" id="VAX32937.1"/>
    </source>
</evidence>
<reference evidence="8" key="1">
    <citation type="submission" date="2018-06" db="EMBL/GenBank/DDBJ databases">
        <authorList>
            <person name="Zhirakovskaya E."/>
        </authorList>
    </citation>
    <scope>NUCLEOTIDE SEQUENCE</scope>
</reference>
<feature type="domain" description="Flagellar basal-body/hook protein C-terminal" evidence="7">
    <location>
        <begin position="90"/>
        <end position="133"/>
    </location>
</feature>
<evidence type="ECO:0000259" key="7">
    <source>
        <dbReference type="Pfam" id="PF06429"/>
    </source>
</evidence>
<organism evidence="8">
    <name type="scientific">hydrothermal vent metagenome</name>
    <dbReference type="NCBI Taxonomy" id="652676"/>
    <lineage>
        <taxon>unclassified sequences</taxon>
        <taxon>metagenomes</taxon>
        <taxon>ecological metagenomes</taxon>
    </lineage>
</organism>
<keyword evidence="8" id="KW-0966">Cell projection</keyword>
<dbReference type="PANTHER" id="PTHR30435">
    <property type="entry name" value="FLAGELLAR PROTEIN"/>
    <property type="match status" value="1"/>
</dbReference>
<evidence type="ECO:0000256" key="1">
    <source>
        <dbReference type="ARBA" id="ARBA00004117"/>
    </source>
</evidence>
<dbReference type="PANTHER" id="PTHR30435:SF2">
    <property type="entry name" value="FLAGELLAR BASAL-BODY ROD PROTEIN FLGC"/>
    <property type="match status" value="1"/>
</dbReference>
<dbReference type="InterPro" id="IPR006299">
    <property type="entry name" value="FlgC"/>
</dbReference>
<dbReference type="Pfam" id="PF06429">
    <property type="entry name" value="Flg_bbr_C"/>
    <property type="match status" value="1"/>
</dbReference>
<dbReference type="GO" id="GO:0030694">
    <property type="term" value="C:bacterial-type flagellum basal body, rod"/>
    <property type="evidence" value="ECO:0007669"/>
    <property type="project" value="InterPro"/>
</dbReference>
<dbReference type="NCBIfam" id="TIGR01395">
    <property type="entry name" value="FlgC"/>
    <property type="match status" value="1"/>
</dbReference>
<accession>A0A3B1DW02</accession>
<keyword evidence="8" id="KW-0282">Flagellum</keyword>
<dbReference type="AlphaFoldDB" id="A0A3B1DW02"/>
<dbReference type="InterPro" id="IPR010930">
    <property type="entry name" value="Flg_bb/hook_C_dom"/>
</dbReference>
<protein>
    <recommendedName>
        <fullName evidence="3">Flagellar basal-body rod protein FlgC</fullName>
    </recommendedName>
</protein>
<dbReference type="InterPro" id="IPR019776">
    <property type="entry name" value="Flagellar_basal_body_rod_CS"/>
</dbReference>
<feature type="domain" description="Flagellar basal body rod protein N-terminal" evidence="6">
    <location>
        <begin position="8"/>
        <end position="35"/>
    </location>
</feature>
<evidence type="ECO:0000259" key="6">
    <source>
        <dbReference type="Pfam" id="PF00460"/>
    </source>
</evidence>
<evidence type="ECO:0000256" key="2">
    <source>
        <dbReference type="ARBA" id="ARBA00009677"/>
    </source>
</evidence>
<proteinExistence type="inferred from homology"/>
<comment type="similarity">
    <text evidence="2">Belongs to the flagella basal body rod proteins family.</text>
</comment>
<evidence type="ECO:0000256" key="5">
    <source>
        <dbReference type="ARBA" id="ARBA00025933"/>
    </source>
</evidence>
<comment type="subcellular location">
    <subcellularLocation>
        <location evidence="1">Bacterial flagellum basal body</location>
    </subcellularLocation>
</comment>
<keyword evidence="4" id="KW-0975">Bacterial flagellum</keyword>
<gene>
    <name evidence="8" type="ORF">MNBD_NITROSPIRAE02-1662</name>
</gene>